<evidence type="ECO:0000256" key="1">
    <source>
        <dbReference type="SAM" id="MobiDB-lite"/>
    </source>
</evidence>
<dbReference type="PANTHER" id="PTHR33050:SF8">
    <property type="entry name" value="REVERSE TRANSCRIPTASE DOMAIN-CONTAINING PROTEIN"/>
    <property type="match status" value="1"/>
</dbReference>
<dbReference type="PANTHER" id="PTHR33050">
    <property type="entry name" value="REVERSE TRANSCRIPTASE DOMAIN-CONTAINING PROTEIN"/>
    <property type="match status" value="1"/>
</dbReference>
<reference evidence="2" key="1">
    <citation type="submission" date="2022-03" db="EMBL/GenBank/DDBJ databases">
        <authorList>
            <person name="Alioto T."/>
            <person name="Alioto T."/>
            <person name="Gomez Garrido J."/>
        </authorList>
    </citation>
    <scope>NUCLEOTIDE SEQUENCE</scope>
</reference>
<name>A0AAD1SZK5_PELCU</name>
<accession>A0AAD1SZK5</accession>
<feature type="non-terminal residue" evidence="2">
    <location>
        <position position="313"/>
    </location>
</feature>
<dbReference type="SUPFAM" id="SSF56672">
    <property type="entry name" value="DNA/RNA polymerases"/>
    <property type="match status" value="1"/>
</dbReference>
<dbReference type="AlphaFoldDB" id="A0AAD1SZK5"/>
<protein>
    <recommendedName>
        <fullName evidence="4">Reverse transcriptase domain-containing protein</fullName>
    </recommendedName>
</protein>
<evidence type="ECO:0000313" key="3">
    <source>
        <dbReference type="Proteomes" id="UP001295444"/>
    </source>
</evidence>
<sequence>EQPACRPVRRLGSAGGSAGSTMRVTASGLDHAVSSTSALIVEEPTLRCAVSRRASMVEDPIGRISLEGRTPVSVLRMRPWLDRYPKRKDAGVLLEGFSTGFWIPFVRSDSPSLADNLRSVVGKESILEDKLRKEVCLGRMAGPFDSPPFPNLRVSPLGLVPKKEPGSFRLIHHLSYPSGGSVNDDIDKEESHVRYASFDRALELVREAGKGALLAKSDIESAFRLFPVHPDCFHLLGCRFQGSFFFDMCLPMGCAISCSYFEMFASFLEWVVARVAGIESLTHYLDDFLFVGPRESDDCDKGKDPRSELQQTP</sequence>
<evidence type="ECO:0000313" key="2">
    <source>
        <dbReference type="EMBL" id="CAH2315539.1"/>
    </source>
</evidence>
<feature type="non-terminal residue" evidence="2">
    <location>
        <position position="1"/>
    </location>
</feature>
<dbReference type="EMBL" id="OW240920">
    <property type="protein sequence ID" value="CAH2315539.1"/>
    <property type="molecule type" value="Genomic_DNA"/>
</dbReference>
<dbReference type="InterPro" id="IPR043502">
    <property type="entry name" value="DNA/RNA_pol_sf"/>
</dbReference>
<gene>
    <name evidence="2" type="ORF">PECUL_23A037531</name>
</gene>
<evidence type="ECO:0008006" key="4">
    <source>
        <dbReference type="Google" id="ProtNLM"/>
    </source>
</evidence>
<dbReference type="InterPro" id="IPR052055">
    <property type="entry name" value="Hepadnavirus_pol/RT"/>
</dbReference>
<feature type="region of interest" description="Disordered" evidence="1">
    <location>
        <begin position="1"/>
        <end position="22"/>
    </location>
</feature>
<organism evidence="2 3">
    <name type="scientific">Pelobates cultripes</name>
    <name type="common">Western spadefoot toad</name>
    <dbReference type="NCBI Taxonomy" id="61616"/>
    <lineage>
        <taxon>Eukaryota</taxon>
        <taxon>Metazoa</taxon>
        <taxon>Chordata</taxon>
        <taxon>Craniata</taxon>
        <taxon>Vertebrata</taxon>
        <taxon>Euteleostomi</taxon>
        <taxon>Amphibia</taxon>
        <taxon>Batrachia</taxon>
        <taxon>Anura</taxon>
        <taxon>Pelobatoidea</taxon>
        <taxon>Pelobatidae</taxon>
        <taxon>Pelobates</taxon>
    </lineage>
</organism>
<keyword evidence="3" id="KW-1185">Reference proteome</keyword>
<proteinExistence type="predicted"/>
<dbReference type="Proteomes" id="UP001295444">
    <property type="component" value="Chromosome 09"/>
</dbReference>